<keyword evidence="1" id="KW-1133">Transmembrane helix</keyword>
<sequence length="204" mass="23128">MNDDNTDSIKIKGLSSLFILVVPITAVLTISFVIMVGTQNLFFFLVSILTGAFVIILFRIFTFRVLEVGALGIKIENSFKNTVIPWAEVESIAYSPLPYSFFYALKTQTAGTIFLSSRTFFRDEGIESFFLKYGNFEEIASAMPISQLTRWKKRGMEYVSPTLSDKMATPFFPSSAKIGRFYKFLLIICTIIVIISVLYFNFGR</sequence>
<dbReference type="STRING" id="1802485.A2V97_03300"/>
<dbReference type="AlphaFoldDB" id="A0A1F7XL71"/>
<feature type="transmembrane region" description="Helical" evidence="1">
    <location>
        <begin position="41"/>
        <end position="61"/>
    </location>
</feature>
<keyword evidence="1" id="KW-0812">Transmembrane</keyword>
<protein>
    <recommendedName>
        <fullName evidence="4">PH domain-containing protein</fullName>
    </recommendedName>
</protein>
<name>A0A1F7XL71_9BACT</name>
<gene>
    <name evidence="2" type="ORF">A2V97_03300</name>
</gene>
<evidence type="ECO:0000256" key="1">
    <source>
        <dbReference type="SAM" id="Phobius"/>
    </source>
</evidence>
<proteinExistence type="predicted"/>
<comment type="caution">
    <text evidence="2">The sequence shown here is derived from an EMBL/GenBank/DDBJ whole genome shotgun (WGS) entry which is preliminary data.</text>
</comment>
<evidence type="ECO:0008006" key="4">
    <source>
        <dbReference type="Google" id="ProtNLM"/>
    </source>
</evidence>
<feature type="transmembrane region" description="Helical" evidence="1">
    <location>
        <begin position="17"/>
        <end position="35"/>
    </location>
</feature>
<evidence type="ECO:0000313" key="3">
    <source>
        <dbReference type="Proteomes" id="UP000177382"/>
    </source>
</evidence>
<organism evidence="2 3">
    <name type="scientific">Candidatus Woesebacteria bacterium RBG_16_42_24</name>
    <dbReference type="NCBI Taxonomy" id="1802485"/>
    <lineage>
        <taxon>Bacteria</taxon>
        <taxon>Candidatus Woeseibacteriota</taxon>
    </lineage>
</organism>
<dbReference type="Proteomes" id="UP000177382">
    <property type="component" value="Unassembled WGS sequence"/>
</dbReference>
<reference evidence="2 3" key="1">
    <citation type="journal article" date="2016" name="Nat. Commun.">
        <title>Thousands of microbial genomes shed light on interconnected biogeochemical processes in an aquifer system.</title>
        <authorList>
            <person name="Anantharaman K."/>
            <person name="Brown C.T."/>
            <person name="Hug L.A."/>
            <person name="Sharon I."/>
            <person name="Castelle C.J."/>
            <person name="Probst A.J."/>
            <person name="Thomas B.C."/>
            <person name="Singh A."/>
            <person name="Wilkins M.J."/>
            <person name="Karaoz U."/>
            <person name="Brodie E.L."/>
            <person name="Williams K.H."/>
            <person name="Hubbard S.S."/>
            <person name="Banfield J.F."/>
        </authorList>
    </citation>
    <scope>NUCLEOTIDE SEQUENCE [LARGE SCALE GENOMIC DNA]</scope>
</reference>
<feature type="transmembrane region" description="Helical" evidence="1">
    <location>
        <begin position="181"/>
        <end position="202"/>
    </location>
</feature>
<keyword evidence="1" id="KW-0472">Membrane</keyword>
<dbReference type="EMBL" id="MGFX01000001">
    <property type="protein sequence ID" value="OGM15777.1"/>
    <property type="molecule type" value="Genomic_DNA"/>
</dbReference>
<accession>A0A1F7XL71</accession>
<evidence type="ECO:0000313" key="2">
    <source>
        <dbReference type="EMBL" id="OGM15777.1"/>
    </source>
</evidence>